<keyword evidence="1" id="KW-0378">Hydrolase</keyword>
<dbReference type="EMBL" id="JAQQXT010000009">
    <property type="protein sequence ID" value="MDC8773033.1"/>
    <property type="molecule type" value="Genomic_DNA"/>
</dbReference>
<gene>
    <name evidence="3" type="ORF">PRZ03_15710</name>
</gene>
<name>A0ABT5KGK6_9BURK</name>
<dbReference type="InterPro" id="IPR029058">
    <property type="entry name" value="AB_hydrolase_fold"/>
</dbReference>
<proteinExistence type="predicted"/>
<dbReference type="Proteomes" id="UP001221189">
    <property type="component" value="Unassembled WGS sequence"/>
</dbReference>
<evidence type="ECO:0000259" key="2">
    <source>
        <dbReference type="Pfam" id="PF00326"/>
    </source>
</evidence>
<evidence type="ECO:0000313" key="3">
    <source>
        <dbReference type="EMBL" id="MDC8773033.1"/>
    </source>
</evidence>
<protein>
    <submittedName>
        <fullName evidence="3">Prolyl oligopeptidase family serine peptidase</fullName>
    </submittedName>
</protein>
<dbReference type="SUPFAM" id="SSF53474">
    <property type="entry name" value="alpha/beta-Hydrolases"/>
    <property type="match status" value="1"/>
</dbReference>
<sequence>MTARAASPGAPESETPLIARTALFGSPERSEAQLSPNGKWLSWLAPVDGVMNIWLAPSHRPAAAKPVTSSKGQDIPSYFWSSDSQHLMFFQDQAGDENLHLYGIELGTGRQRDYTPFSQVRARLLGRSSAHPHELVLGLNQRDPRWHDVYRLDLRSGALRLLMRADGYANFLVDHDLQIRLAQRPNAAGGSDYFRVSQAQVAQAPYLSTTLEDSATAPLGYTHDGRTLYWTDSRGRDTTAVFAEDVASGRQRLLAEDARVDLRETMLDPRNGKIQAYAVNYLNLEWKFFDKAMQTDFAWLQNRLGKGEVFVPSRTHADDQWIVGIEPISKVGTTYLFDRKARQLTPLYPTRAALLNAPLVAMHGVEIKARDGLILPSYLSLPKSADRDGDGKADQPVPLVLLVHGGPWSRESMTYDERHQWLANRGYAVLSVNYRASSGFGKKFLNAGNLQWTKAMHTDLLDAKDWAVKQGITRPDTVAIMGASYGGYASLVGLSFTPTSFACGVDIVGPSNLETLLATIPPYWEARKQQFYKRMGDPTTEEGRATLRAASPVYKADQIARPLLIGQGANDPRVKQAESDQIVLAMQAKKIPVTYVLYPDEGHGFNKPNNRIGFNAMAEAFLGQCLGGRVEPLGETVRQSTAHIVTGAEHVPGLQAAAIK</sequence>
<dbReference type="Pfam" id="PF00326">
    <property type="entry name" value="Peptidase_S9"/>
    <property type="match status" value="1"/>
</dbReference>
<dbReference type="InterPro" id="IPR001375">
    <property type="entry name" value="Peptidase_S9_cat"/>
</dbReference>
<dbReference type="SUPFAM" id="SSF82171">
    <property type="entry name" value="DPP6 N-terminal domain-like"/>
    <property type="match status" value="1"/>
</dbReference>
<feature type="domain" description="Peptidase S9 prolyl oligopeptidase catalytic" evidence="2">
    <location>
        <begin position="415"/>
        <end position="628"/>
    </location>
</feature>
<reference evidence="3 4" key="1">
    <citation type="submission" date="2022-10" db="EMBL/GenBank/DDBJ databases">
        <title>Paucibacter sp. hw1 Genome sequencing.</title>
        <authorList>
            <person name="Park S."/>
        </authorList>
    </citation>
    <scope>NUCLEOTIDE SEQUENCE [LARGE SCALE GENOMIC DNA]</scope>
    <source>
        <strain evidence="4">hw1</strain>
    </source>
</reference>
<dbReference type="RefSeq" id="WP_273601209.1">
    <property type="nucleotide sequence ID" value="NZ_JAQQXT010000009.1"/>
</dbReference>
<comment type="caution">
    <text evidence="3">The sequence shown here is derived from an EMBL/GenBank/DDBJ whole genome shotgun (WGS) entry which is preliminary data.</text>
</comment>
<evidence type="ECO:0000313" key="4">
    <source>
        <dbReference type="Proteomes" id="UP001221189"/>
    </source>
</evidence>
<organism evidence="3 4">
    <name type="scientific">Roseateles albus</name>
    <dbReference type="NCBI Taxonomy" id="2987525"/>
    <lineage>
        <taxon>Bacteria</taxon>
        <taxon>Pseudomonadati</taxon>
        <taxon>Pseudomonadota</taxon>
        <taxon>Betaproteobacteria</taxon>
        <taxon>Burkholderiales</taxon>
        <taxon>Sphaerotilaceae</taxon>
        <taxon>Roseateles</taxon>
    </lineage>
</organism>
<dbReference type="PANTHER" id="PTHR42776">
    <property type="entry name" value="SERINE PEPTIDASE S9 FAMILY MEMBER"/>
    <property type="match status" value="1"/>
</dbReference>
<evidence type="ECO:0000256" key="1">
    <source>
        <dbReference type="ARBA" id="ARBA00022801"/>
    </source>
</evidence>
<dbReference type="Gene3D" id="2.120.10.30">
    <property type="entry name" value="TolB, C-terminal domain"/>
    <property type="match status" value="1"/>
</dbReference>
<dbReference type="PANTHER" id="PTHR42776:SF27">
    <property type="entry name" value="DIPEPTIDYL PEPTIDASE FAMILY MEMBER 6"/>
    <property type="match status" value="1"/>
</dbReference>
<accession>A0ABT5KGK6</accession>
<dbReference type="Gene3D" id="3.40.50.1820">
    <property type="entry name" value="alpha/beta hydrolase"/>
    <property type="match status" value="1"/>
</dbReference>
<keyword evidence="4" id="KW-1185">Reference proteome</keyword>
<dbReference type="InterPro" id="IPR011042">
    <property type="entry name" value="6-blade_b-propeller_TolB-like"/>
</dbReference>